<dbReference type="Pfam" id="PF00005">
    <property type="entry name" value="ABC_tran"/>
    <property type="match status" value="1"/>
</dbReference>
<evidence type="ECO:0000313" key="12">
    <source>
        <dbReference type="Proteomes" id="UP000017184"/>
    </source>
</evidence>
<evidence type="ECO:0000256" key="7">
    <source>
        <dbReference type="ARBA" id="ARBA00023136"/>
    </source>
</evidence>
<feature type="transmembrane region" description="Helical" evidence="8">
    <location>
        <begin position="137"/>
        <end position="158"/>
    </location>
</feature>
<dbReference type="Gene3D" id="3.40.50.300">
    <property type="entry name" value="P-loop containing nucleotide triphosphate hydrolases"/>
    <property type="match status" value="1"/>
</dbReference>
<dbReference type="GO" id="GO:0140359">
    <property type="term" value="F:ABC-type transporter activity"/>
    <property type="evidence" value="ECO:0007669"/>
    <property type="project" value="InterPro"/>
</dbReference>
<dbReference type="NCBIfam" id="TIGR01842">
    <property type="entry name" value="type_I_sec_PrtD"/>
    <property type="match status" value="1"/>
</dbReference>
<dbReference type="EMBL" id="CP004885">
    <property type="protein sequence ID" value="AGX88504.1"/>
    <property type="molecule type" value="Genomic_DNA"/>
</dbReference>
<dbReference type="InterPro" id="IPR010128">
    <property type="entry name" value="ATPase_T1SS_PrtD-like"/>
</dbReference>
<dbReference type="HOGENOM" id="CLU_000604_95_6_4"/>
<dbReference type="GO" id="GO:0005524">
    <property type="term" value="F:ATP binding"/>
    <property type="evidence" value="ECO:0007669"/>
    <property type="project" value="UniProtKB-KW"/>
</dbReference>
<evidence type="ECO:0000256" key="5">
    <source>
        <dbReference type="ARBA" id="ARBA00022840"/>
    </source>
</evidence>
<evidence type="ECO:0000256" key="1">
    <source>
        <dbReference type="ARBA" id="ARBA00004651"/>
    </source>
</evidence>
<evidence type="ECO:0000313" key="11">
    <source>
        <dbReference type="EMBL" id="AGX88504.1"/>
    </source>
</evidence>
<evidence type="ECO:0000256" key="4">
    <source>
        <dbReference type="ARBA" id="ARBA00022741"/>
    </source>
</evidence>
<keyword evidence="6 8" id="KW-1133">Transmembrane helix</keyword>
<dbReference type="SMART" id="SM00382">
    <property type="entry name" value="AAA"/>
    <property type="match status" value="1"/>
</dbReference>
<dbReference type="SUPFAM" id="SSF52540">
    <property type="entry name" value="P-loop containing nucleoside triphosphate hydrolases"/>
    <property type="match status" value="1"/>
</dbReference>
<keyword evidence="12" id="KW-1185">Reference proteome</keyword>
<keyword evidence="5" id="KW-0067">ATP-binding</keyword>
<dbReference type="GO" id="GO:0005886">
    <property type="term" value="C:plasma membrane"/>
    <property type="evidence" value="ECO:0007669"/>
    <property type="project" value="UniProtKB-SubCell"/>
</dbReference>
<evidence type="ECO:0000256" key="2">
    <source>
        <dbReference type="ARBA" id="ARBA00022475"/>
    </source>
</evidence>
<dbReference type="PROSITE" id="PS50929">
    <property type="entry name" value="ABC_TM1F"/>
    <property type="match status" value="1"/>
</dbReference>
<keyword evidence="2" id="KW-1003">Cell membrane</keyword>
<dbReference type="PATRIC" id="fig|946483.4.peg.2471"/>
<protein>
    <submittedName>
        <fullName evidence="11">ABC-type transporter component</fullName>
    </submittedName>
</protein>
<dbReference type="Proteomes" id="UP000017184">
    <property type="component" value="Chromosome"/>
</dbReference>
<dbReference type="PANTHER" id="PTHR24221:SF248">
    <property type="entry name" value="ABC TRANSPORTER TRANSMEMBRANE REGION"/>
    <property type="match status" value="1"/>
</dbReference>
<dbReference type="PROSITE" id="PS50893">
    <property type="entry name" value="ABC_TRANSPORTER_2"/>
    <property type="match status" value="1"/>
</dbReference>
<feature type="transmembrane region" description="Helical" evidence="8">
    <location>
        <begin position="164"/>
        <end position="183"/>
    </location>
</feature>
<feature type="transmembrane region" description="Helical" evidence="8">
    <location>
        <begin position="31"/>
        <end position="53"/>
    </location>
</feature>
<reference evidence="11 12" key="1">
    <citation type="journal article" date="2013" name="Genome Biol.">
        <title>Genomic analysis reveals key aspects of prokaryotic symbiosis in the phototrophic consortium "Chlorochromatium aggregatum".</title>
        <authorList>
            <person name="Liu Z."/>
            <person name="Muller J."/>
            <person name="Li T."/>
            <person name="Alvey R.M."/>
            <person name="Vogl K."/>
            <person name="Frigaard N.U."/>
            <person name="Rockwell N.C."/>
            <person name="Boyd E.S."/>
            <person name="Tomsho L.P."/>
            <person name="Schuster S.C."/>
            <person name="Henke P."/>
            <person name="Rohde M."/>
            <person name="Overmann J."/>
            <person name="Bryant D.A."/>
        </authorList>
    </citation>
    <scope>NUCLEOTIDE SEQUENCE [LARGE SCALE GENOMIC DNA]</scope>
    <source>
        <strain evidence="11">CR</strain>
    </source>
</reference>
<dbReference type="OrthoDB" id="8554730at2"/>
<feature type="domain" description="ABC transporter" evidence="9">
    <location>
        <begin position="340"/>
        <end position="575"/>
    </location>
</feature>
<dbReference type="eggNOG" id="COG4618">
    <property type="taxonomic scope" value="Bacteria"/>
</dbReference>
<dbReference type="GO" id="GO:0030256">
    <property type="term" value="C:type I protein secretion system complex"/>
    <property type="evidence" value="ECO:0007669"/>
    <property type="project" value="InterPro"/>
</dbReference>
<feature type="transmembrane region" description="Helical" evidence="8">
    <location>
        <begin position="65"/>
        <end position="85"/>
    </location>
</feature>
<keyword evidence="7 8" id="KW-0472">Membrane</keyword>
<accession>U5NED5</accession>
<dbReference type="PANTHER" id="PTHR24221">
    <property type="entry name" value="ATP-BINDING CASSETTE SUB-FAMILY B"/>
    <property type="match status" value="1"/>
</dbReference>
<keyword evidence="3 8" id="KW-0812">Transmembrane</keyword>
<dbReference type="InterPro" id="IPR036640">
    <property type="entry name" value="ABC1_TM_sf"/>
</dbReference>
<feature type="domain" description="ABC transmembrane type-1" evidence="10">
    <location>
        <begin position="32"/>
        <end position="309"/>
    </location>
</feature>
<dbReference type="InterPro" id="IPR027417">
    <property type="entry name" value="P-loop_NTPase"/>
</dbReference>
<dbReference type="KEGG" id="cbx:Cenrod_2449"/>
<dbReference type="Gene3D" id="1.20.1560.10">
    <property type="entry name" value="ABC transporter type 1, transmembrane domain"/>
    <property type="match status" value="1"/>
</dbReference>
<comment type="subcellular location">
    <subcellularLocation>
        <location evidence="1">Cell membrane</location>
        <topology evidence="1">Multi-pass membrane protein</topology>
    </subcellularLocation>
</comment>
<dbReference type="InterPro" id="IPR039421">
    <property type="entry name" value="Type_1_exporter"/>
</dbReference>
<evidence type="ECO:0000256" key="8">
    <source>
        <dbReference type="SAM" id="Phobius"/>
    </source>
</evidence>
<evidence type="ECO:0000259" key="10">
    <source>
        <dbReference type="PROSITE" id="PS50929"/>
    </source>
</evidence>
<evidence type="ECO:0000256" key="6">
    <source>
        <dbReference type="ARBA" id="ARBA00022989"/>
    </source>
</evidence>
<keyword evidence="4" id="KW-0547">Nucleotide-binding</keyword>
<proteinExistence type="predicted"/>
<dbReference type="GO" id="GO:0034040">
    <property type="term" value="F:ATPase-coupled lipid transmembrane transporter activity"/>
    <property type="evidence" value="ECO:0007669"/>
    <property type="project" value="TreeGrafter"/>
</dbReference>
<dbReference type="InterPro" id="IPR003439">
    <property type="entry name" value="ABC_transporter-like_ATP-bd"/>
</dbReference>
<dbReference type="InterPro" id="IPR011527">
    <property type="entry name" value="ABC1_TM_dom"/>
</dbReference>
<feature type="transmembrane region" description="Helical" evidence="8">
    <location>
        <begin position="236"/>
        <end position="258"/>
    </location>
</feature>
<dbReference type="GO" id="GO:0016887">
    <property type="term" value="F:ATP hydrolysis activity"/>
    <property type="evidence" value="ECO:0007669"/>
    <property type="project" value="InterPro"/>
</dbReference>
<dbReference type="Pfam" id="PF00664">
    <property type="entry name" value="ABC_membrane"/>
    <property type="match status" value="1"/>
</dbReference>
<evidence type="ECO:0000259" key="9">
    <source>
        <dbReference type="PROSITE" id="PS50893"/>
    </source>
</evidence>
<dbReference type="STRING" id="946483.Cenrod_2449"/>
<gene>
    <name evidence="11" type="ORF">Cenrod_2449</name>
</gene>
<organism evidence="11 12">
    <name type="scientific">Candidatus Symbiobacter mobilis CR</name>
    <dbReference type="NCBI Taxonomy" id="946483"/>
    <lineage>
        <taxon>Bacteria</taxon>
        <taxon>Pseudomonadati</taxon>
        <taxon>Pseudomonadota</taxon>
        <taxon>Betaproteobacteria</taxon>
        <taxon>Burkholderiales</taxon>
        <taxon>Comamonadaceae</taxon>
    </lineage>
</organism>
<sequence length="582" mass="63349">MPGLLDRFLGTANAQAPRPVSDLLRQCKRSFVFVAVLTFVIEALSITPIVFMWNVFDRVISSRSVVTLVSLTALVMLVYGFWSGLEWVRSRMMVRISLRIDWDIAARVFDTSFRRYVARKDVDVHQVLSDVVQLRQFLTGPAVLALMSAPYAVFFIVIGWAFHPYLAIFIFVATLVQWLAAYSTRRVTAPALREANDASARSKRVAAQSLRQSDTALALGMQSAIRKRWYQEHQRFLSLQVNASESAGLLGGATGYIAHALPSLQMALACFLAIEGLITGGMVIAASFLLSRAISPIKQVMGSWPAIEAARQSLERLNAMVAEDEALRQRMPLPAPTGVLEVREMVWQPATARRPVLSALHWGAQPGQIVAVLGPSAAGKTSLLRLLVGIWEPTHGSVRLDGADIGAWVRNDLGTHIGYVPQDIALFEGTVADNIARLGDVDPDKVVRAAQAIGLHETILGLPQGYDTPIGESGHPITGGQKQRLAIARALYGDPVLVVFDEPNANLDDDGERALATLLAQLKERKAVVVFSSHRPKLVGLADLALVLREGQQVAFGPLKEVLDQLQHAQQGAAPALKKAPA</sequence>
<dbReference type="SUPFAM" id="SSF90123">
    <property type="entry name" value="ABC transporter transmembrane region"/>
    <property type="match status" value="1"/>
</dbReference>
<dbReference type="AlphaFoldDB" id="U5NED5"/>
<dbReference type="InterPro" id="IPR003593">
    <property type="entry name" value="AAA+_ATPase"/>
</dbReference>
<evidence type="ECO:0000256" key="3">
    <source>
        <dbReference type="ARBA" id="ARBA00022692"/>
    </source>
</evidence>
<dbReference type="GO" id="GO:0030253">
    <property type="term" value="P:protein secretion by the type I secretion system"/>
    <property type="evidence" value="ECO:0007669"/>
    <property type="project" value="InterPro"/>
</dbReference>
<dbReference type="RefSeq" id="WP_022776355.1">
    <property type="nucleotide sequence ID" value="NC_022576.1"/>
</dbReference>
<name>U5NED5_9BURK</name>
<feature type="transmembrane region" description="Helical" evidence="8">
    <location>
        <begin position="264"/>
        <end position="290"/>
    </location>
</feature>